<gene>
    <name evidence="4" type="primary">pilT</name>
    <name evidence="4" type="ORF">SCFA_420036</name>
</gene>
<proteinExistence type="inferred from homology"/>
<evidence type="ECO:0000256" key="1">
    <source>
        <dbReference type="ARBA" id="ARBA00006611"/>
    </source>
</evidence>
<dbReference type="InterPro" id="IPR001482">
    <property type="entry name" value="T2SS/T4SS_dom"/>
</dbReference>
<feature type="domain" description="Bacterial type II secretion system protein E" evidence="2">
    <location>
        <begin position="288"/>
        <end position="438"/>
    </location>
</feature>
<evidence type="ECO:0000313" key="4">
    <source>
        <dbReference type="EMBL" id="VFU15567.1"/>
    </source>
</evidence>
<accession>A0A485M1K3</accession>
<dbReference type="PANTHER" id="PTHR30486:SF12">
    <property type="entry name" value="TYPE IV PILUS ATPASE PILU"/>
    <property type="match status" value="1"/>
</dbReference>
<name>A0A485M1K3_9ZZZZ</name>
<evidence type="ECO:0000259" key="2">
    <source>
        <dbReference type="Pfam" id="PF00437"/>
    </source>
</evidence>
<dbReference type="EMBL" id="CAADRM010000106">
    <property type="protein sequence ID" value="VFU15567.1"/>
    <property type="molecule type" value="Genomic_DNA"/>
</dbReference>
<sequence length="515" mass="57932">MTEKRRMGEILVELGLIDEHRLRHALDVARKKKRKLGETLIRLAYLSEDQVLGILKNLTGVPALDMKDGVIGKHTQTVLPPDRMKELKVVPIDVKDKTAVVAFADPLNYVAVENVKFLLNRDVTPVLASEAQVEDILEQLERSGYGKKPLVLSEVRRSIPGITIQDMRPSNILKLLDDPESTDLHISLGAAPAVRIGGVFKRCRMPIITPNIMEEFLKEVLNEDERRELEEKKEIEFTYLKPGIGRYRMNLYYQKGGEVTVAAKKLVEDIPSLASLGLPESLTSQLDHKGLLVVSSARGQGKDTTIAALVDHINSTRCCNIITFEDPIEYIHHHKSSNVNQRELGKDTGRNLAEVFDRVNNHDPDVLVISNVKDTFMVETAVLAAQKGILVIVGLNAIDVFSAIEQLISTLSDEYMKALFSRSLLAAFAQRLVWSKSSKKRVLIWEHLLGTPRIQKYIRDDKIYYIKGQATSLKGEYFPIEESLAKAVKSGLLSGESILMEPWINQDVLRIYLER</sequence>
<protein>
    <submittedName>
        <fullName evidence="4">Twitching mobility protein</fullName>
    </submittedName>
</protein>
<dbReference type="Gene3D" id="3.30.450.90">
    <property type="match status" value="1"/>
</dbReference>
<dbReference type="SUPFAM" id="SSF160246">
    <property type="entry name" value="EspE N-terminal domain-like"/>
    <property type="match status" value="1"/>
</dbReference>
<dbReference type="InterPro" id="IPR037257">
    <property type="entry name" value="T2SS_E_N_sf"/>
</dbReference>
<reference evidence="4" key="1">
    <citation type="submission" date="2019-03" db="EMBL/GenBank/DDBJ databases">
        <authorList>
            <person name="Hao L."/>
        </authorList>
    </citation>
    <scope>NUCLEOTIDE SEQUENCE</scope>
</reference>
<dbReference type="Pfam" id="PF00437">
    <property type="entry name" value="T2SSE"/>
    <property type="match status" value="1"/>
</dbReference>
<dbReference type="AlphaFoldDB" id="A0A485M1K3"/>
<dbReference type="SUPFAM" id="SSF52540">
    <property type="entry name" value="P-loop containing nucleoside triphosphate hydrolases"/>
    <property type="match status" value="1"/>
</dbReference>
<dbReference type="InterPro" id="IPR007831">
    <property type="entry name" value="T2SS_GspE_N"/>
</dbReference>
<comment type="similarity">
    <text evidence="1">Belongs to the GSP E family.</text>
</comment>
<dbReference type="PANTHER" id="PTHR30486">
    <property type="entry name" value="TWITCHING MOTILITY PROTEIN PILT"/>
    <property type="match status" value="1"/>
</dbReference>
<dbReference type="GO" id="GO:0016887">
    <property type="term" value="F:ATP hydrolysis activity"/>
    <property type="evidence" value="ECO:0007669"/>
    <property type="project" value="InterPro"/>
</dbReference>
<organism evidence="4">
    <name type="scientific">anaerobic digester metagenome</name>
    <dbReference type="NCBI Taxonomy" id="1263854"/>
    <lineage>
        <taxon>unclassified sequences</taxon>
        <taxon>metagenomes</taxon>
        <taxon>ecological metagenomes</taxon>
    </lineage>
</organism>
<dbReference type="InterPro" id="IPR027417">
    <property type="entry name" value="P-loop_NTPase"/>
</dbReference>
<feature type="domain" description="Type II secretion system protein GspE N-terminal" evidence="3">
    <location>
        <begin position="60"/>
        <end position="143"/>
    </location>
</feature>
<dbReference type="Gene3D" id="3.40.50.300">
    <property type="entry name" value="P-loop containing nucleotide triphosphate hydrolases"/>
    <property type="match status" value="1"/>
</dbReference>
<dbReference type="InterPro" id="IPR050921">
    <property type="entry name" value="T4SS_GSP_E_ATPase"/>
</dbReference>
<dbReference type="Gene3D" id="3.30.300.160">
    <property type="entry name" value="Type II secretion system, protein E, N-terminal domain"/>
    <property type="match status" value="1"/>
</dbReference>
<dbReference type="Pfam" id="PF05157">
    <property type="entry name" value="MshEN"/>
    <property type="match status" value="1"/>
</dbReference>
<evidence type="ECO:0000259" key="3">
    <source>
        <dbReference type="Pfam" id="PF05157"/>
    </source>
</evidence>